<dbReference type="EMBL" id="OZ037948">
    <property type="protein sequence ID" value="CAL1710251.1"/>
    <property type="molecule type" value="Genomic_DNA"/>
</dbReference>
<feature type="compositionally biased region" description="Pro residues" evidence="1">
    <location>
        <begin position="415"/>
        <end position="426"/>
    </location>
</feature>
<sequence length="761" mass="84010">MRRYLSVHSSRRLSTAFSEKSIPEEHPGADNASQADVASVATQDLGSTTALMSPLAPLVPPTLKIKRVDHYWSNWSKAWKYKNSGAKVIAEGGPVIGSTGNIKDDPWGQYCFVVVRKLPKDAEEGEPTFQVVVKSPYLIQACKRVIKDVPGISWNAVPLEIDPQLFIAFLPQFEKYQAELQRKHNRSAEESHIASSIGVLVTYIRSDYRTTLASIANLTSHGEITFNLLYAIMVPRTILITECPITKEPRALQLTSSTKVCTLTGGLLDLLCESIDLFDSEVPVDPWGTGSSAEAEAHKAGAGKAFGRVQHRVIIPSFKGTRKIASLDAYPIKYHHNTEELKLSLIARGKKWVGLRGIHHMQYKGSASNTMMTPSGGKKVVRYSINSRIMVDRTNFRRLNPNYDMPAIKGTNPMTLPPPPPLPFYQPPEASHDNVGGLPPPPNPDPNRGIPTLKVQGSSEEAVEATEEELLLASPVVYGFSLSDKIWLEFNVELVQPIQWNDEAFASLVLPPGRKHLLQSLVEAHNSDLGFDDFVQGKGHGLVINLYGPPGVGKTLSAEATSEHVRKPLYVIGGGDLGTDAMGLDQALQDAFDIATDWKAIVLIDEADVFLEKRSLHELERNAMVAVFLRHVEYYRGILFMTTNRVKAFDEAFLSRIHVALHFQELTKQAKMQVWRAFLAKVGVEVTSSGEGGPPGTITEELVGKLSERDINGRQIKNATRTATSLARSRREPLLFTHLVETLDAMDEFTAEFKAMTIQGV</sequence>
<dbReference type="SUPFAM" id="SSF52540">
    <property type="entry name" value="P-loop containing nucleoside triphosphate hydrolases"/>
    <property type="match status" value="1"/>
</dbReference>
<dbReference type="InterPro" id="IPR027417">
    <property type="entry name" value="P-loop_NTPase"/>
</dbReference>
<dbReference type="InterPro" id="IPR003593">
    <property type="entry name" value="AAA+_ATPase"/>
</dbReference>
<dbReference type="PANTHER" id="PTHR46411:SF3">
    <property type="entry name" value="AAA+ ATPASE DOMAIN-CONTAINING PROTEIN"/>
    <property type="match status" value="1"/>
</dbReference>
<keyword evidence="4" id="KW-1185">Reference proteome</keyword>
<feature type="domain" description="AAA+ ATPase" evidence="2">
    <location>
        <begin position="540"/>
        <end position="665"/>
    </location>
</feature>
<name>A0ABP1DQY8_9APHY</name>
<dbReference type="Pfam" id="PF22942">
    <property type="entry name" value="DUF7025"/>
    <property type="match status" value="1"/>
</dbReference>
<gene>
    <name evidence="3" type="ORF">GFSPODELE1_LOCUS7730</name>
</gene>
<evidence type="ECO:0000259" key="2">
    <source>
        <dbReference type="SMART" id="SM00382"/>
    </source>
</evidence>
<dbReference type="InterPro" id="IPR054289">
    <property type="entry name" value="DUF7025"/>
</dbReference>
<feature type="region of interest" description="Disordered" evidence="1">
    <location>
        <begin position="414"/>
        <end position="449"/>
    </location>
</feature>
<dbReference type="PANTHER" id="PTHR46411">
    <property type="entry name" value="FAMILY ATPASE, PUTATIVE-RELATED"/>
    <property type="match status" value="1"/>
</dbReference>
<evidence type="ECO:0000313" key="4">
    <source>
        <dbReference type="Proteomes" id="UP001497453"/>
    </source>
</evidence>
<evidence type="ECO:0000256" key="1">
    <source>
        <dbReference type="SAM" id="MobiDB-lite"/>
    </source>
</evidence>
<proteinExistence type="predicted"/>
<organism evidence="3 4">
    <name type="scientific">Somion occarium</name>
    <dbReference type="NCBI Taxonomy" id="3059160"/>
    <lineage>
        <taxon>Eukaryota</taxon>
        <taxon>Fungi</taxon>
        <taxon>Dikarya</taxon>
        <taxon>Basidiomycota</taxon>
        <taxon>Agaricomycotina</taxon>
        <taxon>Agaricomycetes</taxon>
        <taxon>Polyporales</taxon>
        <taxon>Cerrenaceae</taxon>
        <taxon>Somion</taxon>
    </lineage>
</organism>
<dbReference type="Gene3D" id="3.40.50.300">
    <property type="entry name" value="P-loop containing nucleotide triphosphate hydrolases"/>
    <property type="match status" value="1"/>
</dbReference>
<dbReference type="Proteomes" id="UP001497453">
    <property type="component" value="Chromosome 5"/>
</dbReference>
<dbReference type="SMART" id="SM00382">
    <property type="entry name" value="AAA"/>
    <property type="match status" value="1"/>
</dbReference>
<evidence type="ECO:0000313" key="3">
    <source>
        <dbReference type="EMBL" id="CAL1710251.1"/>
    </source>
</evidence>
<reference evidence="4" key="1">
    <citation type="submission" date="2024-04" db="EMBL/GenBank/DDBJ databases">
        <authorList>
            <person name="Shaw F."/>
            <person name="Minotto A."/>
        </authorList>
    </citation>
    <scope>NUCLEOTIDE SEQUENCE [LARGE SCALE GENOMIC DNA]</scope>
</reference>
<protein>
    <recommendedName>
        <fullName evidence="2">AAA+ ATPase domain-containing protein</fullName>
    </recommendedName>
</protein>
<accession>A0ABP1DQY8</accession>
<dbReference type="CDD" id="cd19481">
    <property type="entry name" value="RecA-like_protease"/>
    <property type="match status" value="1"/>
</dbReference>
<dbReference type="InterPro" id="IPR003959">
    <property type="entry name" value="ATPase_AAA_core"/>
</dbReference>
<dbReference type="Pfam" id="PF00004">
    <property type="entry name" value="AAA"/>
    <property type="match status" value="1"/>
</dbReference>